<reference evidence="2" key="1">
    <citation type="journal article" date="2020" name="Stud. Mycol.">
        <title>101 Dothideomycetes genomes: a test case for predicting lifestyles and emergence of pathogens.</title>
        <authorList>
            <person name="Haridas S."/>
            <person name="Albert R."/>
            <person name="Binder M."/>
            <person name="Bloem J."/>
            <person name="Labutti K."/>
            <person name="Salamov A."/>
            <person name="Andreopoulos B."/>
            <person name="Baker S."/>
            <person name="Barry K."/>
            <person name="Bills G."/>
            <person name="Bluhm B."/>
            <person name="Cannon C."/>
            <person name="Castanera R."/>
            <person name="Culley D."/>
            <person name="Daum C."/>
            <person name="Ezra D."/>
            <person name="Gonzalez J."/>
            <person name="Henrissat B."/>
            <person name="Kuo A."/>
            <person name="Liang C."/>
            <person name="Lipzen A."/>
            <person name="Lutzoni F."/>
            <person name="Magnuson J."/>
            <person name="Mondo S."/>
            <person name="Nolan M."/>
            <person name="Ohm R."/>
            <person name="Pangilinan J."/>
            <person name="Park H.-J."/>
            <person name="Ramirez L."/>
            <person name="Alfaro M."/>
            <person name="Sun H."/>
            <person name="Tritt A."/>
            <person name="Yoshinaga Y."/>
            <person name="Zwiers L.-H."/>
            <person name="Turgeon B."/>
            <person name="Goodwin S."/>
            <person name="Spatafora J."/>
            <person name="Crous P."/>
            <person name="Grigoriev I."/>
        </authorList>
    </citation>
    <scope>NUCLEOTIDE SEQUENCE</scope>
    <source>
        <strain evidence="2">CBS 119687</strain>
    </source>
</reference>
<dbReference type="GeneID" id="54411553"/>
<accession>A0A6A6AUY0</accession>
<dbReference type="OrthoDB" id="3553547at2759"/>
<dbReference type="Proteomes" id="UP000799771">
    <property type="component" value="Unassembled WGS sequence"/>
</dbReference>
<evidence type="ECO:0000313" key="3">
    <source>
        <dbReference type="Proteomes" id="UP000799771"/>
    </source>
</evidence>
<proteinExistence type="predicted"/>
<keyword evidence="3" id="KW-1185">Reference proteome</keyword>
<protein>
    <submittedName>
        <fullName evidence="2">Uncharacterized protein</fullName>
    </submittedName>
</protein>
<organism evidence="2 3">
    <name type="scientific">Dothidotthia symphoricarpi CBS 119687</name>
    <dbReference type="NCBI Taxonomy" id="1392245"/>
    <lineage>
        <taxon>Eukaryota</taxon>
        <taxon>Fungi</taxon>
        <taxon>Dikarya</taxon>
        <taxon>Ascomycota</taxon>
        <taxon>Pezizomycotina</taxon>
        <taxon>Dothideomycetes</taxon>
        <taxon>Pleosporomycetidae</taxon>
        <taxon>Pleosporales</taxon>
        <taxon>Dothidotthiaceae</taxon>
        <taxon>Dothidotthia</taxon>
    </lineage>
</organism>
<evidence type="ECO:0000313" key="2">
    <source>
        <dbReference type="EMBL" id="KAF2134754.1"/>
    </source>
</evidence>
<name>A0A6A6AUY0_9PLEO</name>
<gene>
    <name evidence="2" type="ORF">P153DRAFT_392071</name>
</gene>
<sequence length="472" mass="53740">MQQSSPIELSSHSWPLQESLLISSARESSERAANRCRETSLEDSHVPKSTKIEDLHASYKGYSPSSVISDQLDPNSGNFRDSLRSPSLARPSIHFKDQIKSLRDIVFITRQHVRAEKIRCGQQEDLLISTMDRFIDLSKSCTLSGFSTQMAESLNLLSQNLRATKDELTLRRQRATALEDILYVQESQLYRFDEDVYRDSGEENSRRNESLVECQLPPDSVYTTMPTCATPDERTSLRNELYSCMGDLRIHLERLNTFEHYLQHELGERELLRAADGAEMSSDADFFEERRAEQSQIQKDLDMARVSVERLKKKCHEQGIDFEEPILPKQLYRIDIKSPSTSSEQSIGCNQVQPSSSRIINTFFSAQERVRNWLKEPTGSIKLYQDEVQLDSQSRLEPESATESWIAVRSGPSTRRPSETRSLDRLGSVTHTVPEWTTGPLPGSSQLEALLLESTSTPLGKYVHQHGTESVY</sequence>
<feature type="compositionally biased region" description="Basic and acidic residues" evidence="1">
    <location>
        <begin position="27"/>
        <end position="48"/>
    </location>
</feature>
<feature type="region of interest" description="Disordered" evidence="1">
    <location>
        <begin position="25"/>
        <end position="48"/>
    </location>
</feature>
<dbReference type="EMBL" id="ML977497">
    <property type="protein sequence ID" value="KAF2134754.1"/>
    <property type="molecule type" value="Genomic_DNA"/>
</dbReference>
<dbReference type="RefSeq" id="XP_033529141.1">
    <property type="nucleotide sequence ID" value="XM_033671121.1"/>
</dbReference>
<evidence type="ECO:0000256" key="1">
    <source>
        <dbReference type="SAM" id="MobiDB-lite"/>
    </source>
</evidence>
<dbReference type="AlphaFoldDB" id="A0A6A6AUY0"/>